<comment type="caution">
    <text evidence="2">The sequence shown here is derived from an EMBL/GenBank/DDBJ whole genome shotgun (WGS) entry which is preliminary data.</text>
</comment>
<evidence type="ECO:0000313" key="3">
    <source>
        <dbReference type="Proteomes" id="UP000663828"/>
    </source>
</evidence>
<sequence>MEDAKLIEINENGLNKSENHEENGRKESDDSLFNFEDDDEDNKHDDDNQYKCSL</sequence>
<evidence type="ECO:0000256" key="1">
    <source>
        <dbReference type="SAM" id="MobiDB-lite"/>
    </source>
</evidence>
<protein>
    <submittedName>
        <fullName evidence="2">Uncharacterized protein</fullName>
    </submittedName>
</protein>
<dbReference type="AlphaFoldDB" id="A0A816EQU5"/>
<accession>A0A816EQU5</accession>
<dbReference type="EMBL" id="CAJNOR010010354">
    <property type="protein sequence ID" value="CAF1653158.1"/>
    <property type="molecule type" value="Genomic_DNA"/>
</dbReference>
<reference evidence="2" key="1">
    <citation type="submission" date="2021-02" db="EMBL/GenBank/DDBJ databases">
        <authorList>
            <person name="Nowell W R."/>
        </authorList>
    </citation>
    <scope>NUCLEOTIDE SEQUENCE</scope>
</reference>
<feature type="compositionally biased region" description="Basic and acidic residues" evidence="1">
    <location>
        <begin position="17"/>
        <end position="29"/>
    </location>
</feature>
<name>A0A816EQU5_ADIRI</name>
<feature type="compositionally biased region" description="Basic and acidic residues" evidence="1">
    <location>
        <begin position="41"/>
        <end position="54"/>
    </location>
</feature>
<organism evidence="2 3">
    <name type="scientific">Adineta ricciae</name>
    <name type="common">Rotifer</name>
    <dbReference type="NCBI Taxonomy" id="249248"/>
    <lineage>
        <taxon>Eukaryota</taxon>
        <taxon>Metazoa</taxon>
        <taxon>Spiralia</taxon>
        <taxon>Gnathifera</taxon>
        <taxon>Rotifera</taxon>
        <taxon>Eurotatoria</taxon>
        <taxon>Bdelloidea</taxon>
        <taxon>Adinetida</taxon>
        <taxon>Adinetidae</taxon>
        <taxon>Adineta</taxon>
    </lineage>
</organism>
<keyword evidence="3" id="KW-1185">Reference proteome</keyword>
<proteinExistence type="predicted"/>
<evidence type="ECO:0000313" key="2">
    <source>
        <dbReference type="EMBL" id="CAF1653158.1"/>
    </source>
</evidence>
<feature type="non-terminal residue" evidence="2">
    <location>
        <position position="54"/>
    </location>
</feature>
<dbReference type="Proteomes" id="UP000663828">
    <property type="component" value="Unassembled WGS sequence"/>
</dbReference>
<gene>
    <name evidence="2" type="ORF">XAT740_LOCUS55393</name>
</gene>
<feature type="region of interest" description="Disordered" evidence="1">
    <location>
        <begin position="1"/>
        <end position="54"/>
    </location>
</feature>